<dbReference type="Gene3D" id="3.40.1090.10">
    <property type="entry name" value="Cytosolic phospholipase A2 catalytic domain"/>
    <property type="match status" value="2"/>
</dbReference>
<name>A0A9X4MDY2_9BACT</name>
<keyword evidence="5" id="KW-0732">Signal</keyword>
<comment type="caution">
    <text evidence="4">Lacks conserved residue(s) required for the propagation of feature annotation.</text>
</comment>
<organism evidence="7 8">
    <name type="scientific">Thiovibrio frasassiensis</name>
    <dbReference type="NCBI Taxonomy" id="2984131"/>
    <lineage>
        <taxon>Bacteria</taxon>
        <taxon>Pseudomonadati</taxon>
        <taxon>Thermodesulfobacteriota</taxon>
        <taxon>Desulfobulbia</taxon>
        <taxon>Desulfobulbales</taxon>
        <taxon>Thiovibrionaceae</taxon>
        <taxon>Thiovibrio</taxon>
    </lineage>
</organism>
<dbReference type="PROSITE" id="PS51635">
    <property type="entry name" value="PNPLA"/>
    <property type="match status" value="1"/>
</dbReference>
<dbReference type="InterPro" id="IPR002641">
    <property type="entry name" value="PNPLA_dom"/>
</dbReference>
<dbReference type="GO" id="GO:0016787">
    <property type="term" value="F:hydrolase activity"/>
    <property type="evidence" value="ECO:0007669"/>
    <property type="project" value="UniProtKB-UniRule"/>
</dbReference>
<accession>A0A9X4MDY2</accession>
<feature type="signal peptide" evidence="5">
    <location>
        <begin position="1"/>
        <end position="24"/>
    </location>
</feature>
<feature type="active site" description="Proton acceptor" evidence="4">
    <location>
        <position position="290"/>
    </location>
</feature>
<reference evidence="7" key="2">
    <citation type="submission" date="2022-10" db="EMBL/GenBank/DDBJ databases">
        <authorList>
            <person name="Aronson H.S."/>
        </authorList>
    </citation>
    <scope>NUCLEOTIDE SEQUENCE</scope>
    <source>
        <strain evidence="7">RS19-109</strain>
    </source>
</reference>
<evidence type="ECO:0000256" key="4">
    <source>
        <dbReference type="PROSITE-ProRule" id="PRU01161"/>
    </source>
</evidence>
<sequence length="499" mass="55777">MRILKLFSVFLLAPIFFTSGCAHYPVNPPQTGHDPNVGYRYKVVREILPDPDRPFVLLAFSGGGTRAAAFSFGLMEELNRIAYTAKDGTKRKLLDDVEIISSVSGGSFTSAYYALYPEEFYETFPEKFLYRNIEGELIARLVNPYNLLRLASPDFSRIDMAEELYRDTIFGKKTFGDLIKNKDKKVPFLVLNATDIAITHRFEFTQDQFDLVCSDLSDVYVARAVAASSNFPVAFAPLTINAYKSEKACGPLPQWIGLALAGKTYDRRYNDAVAGRSYREPDAQFVHLLDGGLADNLGLRGPLQAITTTDSGWSILQALNQKKRNRLMVIAVNAKTSKRRDWDKKSTPPGIGAVLEVAMNGPMDDVSFDSVENVDNHFSSMEQLARSVEACNKKLEGCPDAARIPQPIVTDFTFAELSFDRIEDPRLRRCLQELPTSFALPRETVDLLRVAAAQLFMTSASFREGMQQLDPAWIPREVVIDPQLIEAVCQDIKSEEGSE</sequence>
<evidence type="ECO:0000313" key="8">
    <source>
        <dbReference type="Proteomes" id="UP001154240"/>
    </source>
</evidence>
<gene>
    <name evidence="7" type="ORF">OLX77_06465</name>
</gene>
<comment type="caution">
    <text evidence="7">The sequence shown here is derived from an EMBL/GenBank/DDBJ whole genome shotgun (WGS) entry which is preliminary data.</text>
</comment>
<evidence type="ECO:0000256" key="2">
    <source>
        <dbReference type="ARBA" id="ARBA00022963"/>
    </source>
</evidence>
<evidence type="ECO:0000313" key="7">
    <source>
        <dbReference type="EMBL" id="MDG4475799.1"/>
    </source>
</evidence>
<reference evidence="7" key="1">
    <citation type="journal article" date="2022" name="bioRxiv">
        <title>Thiovibrio frasassiensisgen. nov., sp. nov., an autotrophic, elemental sulfur disproportionating bacterium isolated from sulfidic karst sediment, and proposal of Thiovibrionaceae fam. nov.</title>
        <authorList>
            <person name="Aronson H."/>
            <person name="Thomas C."/>
            <person name="Bhattacharyya M."/>
            <person name="Eckstein S."/>
            <person name="Jensen S."/>
            <person name="Barco R."/>
            <person name="Macalady J."/>
            <person name="Amend J."/>
        </authorList>
    </citation>
    <scope>NUCLEOTIDE SEQUENCE</scope>
    <source>
        <strain evidence="7">RS19-109</strain>
    </source>
</reference>
<dbReference type="Proteomes" id="UP001154240">
    <property type="component" value="Unassembled WGS sequence"/>
</dbReference>
<evidence type="ECO:0000256" key="5">
    <source>
        <dbReference type="SAM" id="SignalP"/>
    </source>
</evidence>
<feature type="short sequence motif" description="DGA/G" evidence="4">
    <location>
        <begin position="290"/>
        <end position="292"/>
    </location>
</feature>
<feature type="domain" description="PNPLA" evidence="6">
    <location>
        <begin position="58"/>
        <end position="303"/>
    </location>
</feature>
<keyword evidence="1 4" id="KW-0378">Hydrolase</keyword>
<evidence type="ECO:0000256" key="3">
    <source>
        <dbReference type="ARBA" id="ARBA00023098"/>
    </source>
</evidence>
<protein>
    <submittedName>
        <fullName evidence="7">Patatin-like phospholipase family protein</fullName>
    </submittedName>
</protein>
<dbReference type="InterPro" id="IPR050301">
    <property type="entry name" value="NTE"/>
</dbReference>
<dbReference type="PROSITE" id="PS51257">
    <property type="entry name" value="PROKAR_LIPOPROTEIN"/>
    <property type="match status" value="1"/>
</dbReference>
<evidence type="ECO:0000256" key="1">
    <source>
        <dbReference type="ARBA" id="ARBA00022801"/>
    </source>
</evidence>
<dbReference type="RefSeq" id="WP_307632774.1">
    <property type="nucleotide sequence ID" value="NZ_JAPHEH010000001.1"/>
</dbReference>
<feature type="active site" description="Nucleophile" evidence="4">
    <location>
        <position position="104"/>
    </location>
</feature>
<feature type="chain" id="PRO_5040941915" evidence="5">
    <location>
        <begin position="25"/>
        <end position="499"/>
    </location>
</feature>
<dbReference type="EMBL" id="JAPHEH010000001">
    <property type="protein sequence ID" value="MDG4475799.1"/>
    <property type="molecule type" value="Genomic_DNA"/>
</dbReference>
<dbReference type="SUPFAM" id="SSF52151">
    <property type="entry name" value="FabD/lysophospholipase-like"/>
    <property type="match status" value="1"/>
</dbReference>
<dbReference type="InterPro" id="IPR016035">
    <property type="entry name" value="Acyl_Trfase/lysoPLipase"/>
</dbReference>
<keyword evidence="3 4" id="KW-0443">Lipid metabolism</keyword>
<evidence type="ECO:0000259" key="6">
    <source>
        <dbReference type="PROSITE" id="PS51635"/>
    </source>
</evidence>
<dbReference type="Pfam" id="PF01734">
    <property type="entry name" value="Patatin"/>
    <property type="match status" value="1"/>
</dbReference>
<dbReference type="AlphaFoldDB" id="A0A9X4MDY2"/>
<dbReference type="GO" id="GO:0016042">
    <property type="term" value="P:lipid catabolic process"/>
    <property type="evidence" value="ECO:0007669"/>
    <property type="project" value="UniProtKB-UniRule"/>
</dbReference>
<dbReference type="PANTHER" id="PTHR14226:SF78">
    <property type="entry name" value="SLR0060 PROTEIN"/>
    <property type="match status" value="1"/>
</dbReference>
<proteinExistence type="predicted"/>
<dbReference type="PANTHER" id="PTHR14226">
    <property type="entry name" value="NEUROPATHY TARGET ESTERASE/SWISS CHEESE D.MELANOGASTER"/>
    <property type="match status" value="1"/>
</dbReference>
<keyword evidence="8" id="KW-1185">Reference proteome</keyword>
<keyword evidence="2 4" id="KW-0442">Lipid degradation</keyword>